<comment type="caution">
    <text evidence="5">The sequence shown here is derived from an EMBL/GenBank/DDBJ whole genome shotgun (WGS) entry which is preliminary data.</text>
</comment>
<dbReference type="InterPro" id="IPR044831">
    <property type="entry name" value="Ccp1-like"/>
</dbReference>
<dbReference type="PANTHER" id="PTHR31356">
    <property type="entry name" value="THYLAKOID LUMENAL 29 KDA PROTEIN, CHLOROPLASTIC-RELATED"/>
    <property type="match status" value="1"/>
</dbReference>
<name>A0ABP0QRL0_9DINO</name>
<dbReference type="PROSITE" id="PS50873">
    <property type="entry name" value="PEROXIDASE_4"/>
    <property type="match status" value="1"/>
</dbReference>
<dbReference type="InterPro" id="IPR010255">
    <property type="entry name" value="Haem_peroxidase_sf"/>
</dbReference>
<sequence length="1429" mass="154458">MSWLDALVSLHHRLLPDLRRTPGLIRDVSAADGWRCGVRLLEALQRQRQRRDVVMAGAWSAALQQMQQAQEAALQGDLVSCNVLISAHGSRVDEKLSSAWRAATQQLWAVKAADVWSYNAAASASSKAQQWQRAWRLLGFGRSSALQPDVISYSSSLSSATPWRLALDLLPPLRRAAVRGDGAWQNQVMVAVGESGAWRSAVQLWEASGAGNLQTFTSLLAALPPSTWPAALAAHSAAHGSWALAGGGGERAVSSNAAVGVCTRAGQWLAALTAAAALQAGALATQMAAESEIVRAQTVLGACGTRWRWALSYSARHDTPRAFPAGACGRAGCWEVAEALLRGDAWNVALAAWAQHGLWRRSLWRWQDTDAVGRRTVLLAAEKSQEWSWVLHLLHLLGLEANLVARNTALSAVAAPSAARGRWRQAVEAFAACGAEGVLKAEDSISFNALLRAFESGMGALAWHQGLQLLRAFQASHLEPRVITFSAMVAGCQQAMQWGWRWALRLEEELIGSALQPSVVTAERALAAVEADVGIRCRWLHSTIMEVDMSWRAVDVTAAAFAVPGGAESAEFGGTAVPVRAEGMIEWTGAPFALPQKGRDTHAVRLKLVPWVEMSKSSWQRALAELEAIASSAWHGALLLLNHMLERRVGNVVSCNSGMGACATWSPGLCERVKSSYWRQALLLLRHGLVLRHFEPQRFRGGTRRLQRDGVTQKQAAQALKRGAEASGQEHWPEARALGKGEALGQLSEVATRGLEMDVKSFGLASPLSLWQSAGRWPDAQNMLRQMTSAKVQVDCRAYSAAMGGAPWTKSAALLQDLQWQLEADEFVYNTVMSSSPWKKARRILQLQQLRLQASIISYNAGLVTSPWPEALEALQRAKTEELPMTKTSFGALLAQSRHHGYWPRALWLLSSAQRQRVALEGGVAECNVAAAQLDAGGWKEVLHFLSASASLDHQRRGPGVGLKTMAMKAFSEGHAWPRSLEVFDETNDRDVVMLNALVTCYAQVALWEKALQVLGSVLCWSLRATVVTFNAAVSACAAAREWQKALGLWSPMLQQDVRPDDVTLNSFLLAAQGVDADEWSLVLQLLSAFSLATCQLNVISYSTAITACPAARWPLALSLVHQAATRGVGGGGVAGTAVTTLGRAAVWRRAVQLAEGESCDAVMLACARAVETAGSKRGLDKARGYLETIQKNHPSVSWADLIQLASATAIEMAGGPVIKMKYGRVSVTDPSQCAGPASREGFKGNAGLPDAAPPFGCGAQKPEEHLRNVFGKKMGFTDQEIVALSGAHTLGRVFKERSGACPFGYGEQSASKYTKGNCIARKDGKSGVGMVGGGAWTKNWLTFDNSYFANYKEPGVVGPGLLWCGDAMDDDDLIWLPTDEVLHNDPEFKKYFYKYAGDQNAFFQDYALAHKKLSELGAKFDPPSGFEI</sequence>
<dbReference type="SUPFAM" id="SSF48113">
    <property type="entry name" value="Heme-dependent peroxidases"/>
    <property type="match status" value="1"/>
</dbReference>
<dbReference type="Pfam" id="PF01535">
    <property type="entry name" value="PPR"/>
    <property type="match status" value="1"/>
</dbReference>
<reference evidence="5 6" key="1">
    <citation type="submission" date="2024-02" db="EMBL/GenBank/DDBJ databases">
        <authorList>
            <person name="Chen Y."/>
            <person name="Shah S."/>
            <person name="Dougan E. K."/>
            <person name="Thang M."/>
            <person name="Chan C."/>
        </authorList>
    </citation>
    <scope>NUCLEOTIDE SEQUENCE [LARGE SCALE GENOMIC DNA]</scope>
</reference>
<comment type="similarity">
    <text evidence="3">Belongs to the peroxidase family.</text>
</comment>
<evidence type="ECO:0000259" key="4">
    <source>
        <dbReference type="PROSITE" id="PS50873"/>
    </source>
</evidence>
<accession>A0ABP0QRL0</accession>
<keyword evidence="6" id="KW-1185">Reference proteome</keyword>
<protein>
    <recommendedName>
        <fullName evidence="4">Plant heme peroxidase family profile domain-containing protein</fullName>
    </recommendedName>
</protein>
<evidence type="ECO:0000256" key="3">
    <source>
        <dbReference type="RuleBase" id="RU004241"/>
    </source>
</evidence>
<dbReference type="EMBL" id="CAXAMN010024729">
    <property type="protein sequence ID" value="CAK9089542.1"/>
    <property type="molecule type" value="Genomic_DNA"/>
</dbReference>
<dbReference type="InterPro" id="IPR019793">
    <property type="entry name" value="Peroxidases_heam-ligand_BS"/>
</dbReference>
<evidence type="ECO:0000313" key="6">
    <source>
        <dbReference type="Proteomes" id="UP001642484"/>
    </source>
</evidence>
<dbReference type="PANTHER" id="PTHR31356:SF66">
    <property type="entry name" value="CATALASE-PEROXIDASE"/>
    <property type="match status" value="1"/>
</dbReference>
<evidence type="ECO:0000256" key="2">
    <source>
        <dbReference type="PROSITE-ProRule" id="PRU00708"/>
    </source>
</evidence>
<dbReference type="NCBIfam" id="TIGR00756">
    <property type="entry name" value="PPR"/>
    <property type="match status" value="1"/>
</dbReference>
<dbReference type="PRINTS" id="PR00458">
    <property type="entry name" value="PEROXIDASE"/>
</dbReference>
<dbReference type="Gene3D" id="1.10.520.10">
    <property type="match status" value="1"/>
</dbReference>
<dbReference type="Gene3D" id="1.10.420.10">
    <property type="entry name" value="Peroxidase, domain 2"/>
    <property type="match status" value="1"/>
</dbReference>
<dbReference type="Pfam" id="PF00141">
    <property type="entry name" value="peroxidase"/>
    <property type="match status" value="1"/>
</dbReference>
<dbReference type="PROSITE" id="PS51375">
    <property type="entry name" value="PPR"/>
    <property type="match status" value="1"/>
</dbReference>
<organism evidence="5 6">
    <name type="scientific">Durusdinium trenchii</name>
    <dbReference type="NCBI Taxonomy" id="1381693"/>
    <lineage>
        <taxon>Eukaryota</taxon>
        <taxon>Sar</taxon>
        <taxon>Alveolata</taxon>
        <taxon>Dinophyceae</taxon>
        <taxon>Suessiales</taxon>
        <taxon>Symbiodiniaceae</taxon>
        <taxon>Durusdinium</taxon>
    </lineage>
</organism>
<dbReference type="Gene3D" id="1.25.40.10">
    <property type="entry name" value="Tetratricopeptide repeat domain"/>
    <property type="match status" value="4"/>
</dbReference>
<dbReference type="InterPro" id="IPR011990">
    <property type="entry name" value="TPR-like_helical_dom_sf"/>
</dbReference>
<dbReference type="InterPro" id="IPR002885">
    <property type="entry name" value="PPR_rpt"/>
</dbReference>
<keyword evidence="1" id="KW-0560">Oxidoreductase</keyword>
<proteinExistence type="inferred from homology"/>
<dbReference type="InterPro" id="IPR002016">
    <property type="entry name" value="Haem_peroxidase"/>
</dbReference>
<dbReference type="Proteomes" id="UP001642484">
    <property type="component" value="Unassembled WGS sequence"/>
</dbReference>
<dbReference type="PROSITE" id="PS00435">
    <property type="entry name" value="PEROXIDASE_1"/>
    <property type="match status" value="1"/>
</dbReference>
<evidence type="ECO:0000313" key="5">
    <source>
        <dbReference type="EMBL" id="CAK9089542.1"/>
    </source>
</evidence>
<gene>
    <name evidence="5" type="ORF">CCMP2556_LOCUS43093</name>
</gene>
<feature type="repeat" description="PPR" evidence="2">
    <location>
        <begin position="1026"/>
        <end position="1060"/>
    </location>
</feature>
<evidence type="ECO:0000256" key="1">
    <source>
        <dbReference type="ARBA" id="ARBA00023002"/>
    </source>
</evidence>
<feature type="domain" description="Plant heme peroxidase family profile" evidence="4">
    <location>
        <begin position="1180"/>
        <end position="1429"/>
    </location>
</feature>